<feature type="region of interest" description="Disordered" evidence="7">
    <location>
        <begin position="695"/>
        <end position="722"/>
    </location>
</feature>
<dbReference type="Gene3D" id="4.10.280.10">
    <property type="entry name" value="Helix-loop-helix DNA-binding domain"/>
    <property type="match status" value="1"/>
</dbReference>
<dbReference type="PANTHER" id="PTHR23043:SF36">
    <property type="entry name" value="PROTEIN SINGLE-MINDED"/>
    <property type="match status" value="1"/>
</dbReference>
<keyword evidence="11" id="KW-1185">Reference proteome</keyword>
<dbReference type="InterPro" id="IPR011598">
    <property type="entry name" value="bHLH_dom"/>
</dbReference>
<feature type="compositionally biased region" description="Basic and acidic residues" evidence="7">
    <location>
        <begin position="59"/>
        <end position="73"/>
    </location>
</feature>
<dbReference type="AlphaFoldDB" id="E2BY67"/>
<feature type="compositionally biased region" description="Basic and acidic residues" evidence="7">
    <location>
        <begin position="80"/>
        <end position="89"/>
    </location>
</feature>
<dbReference type="InterPro" id="IPR035965">
    <property type="entry name" value="PAS-like_dom_sf"/>
</dbReference>
<evidence type="ECO:0000256" key="7">
    <source>
        <dbReference type="SAM" id="MobiDB-lite"/>
    </source>
</evidence>
<dbReference type="GO" id="GO:0005737">
    <property type="term" value="C:cytoplasm"/>
    <property type="evidence" value="ECO:0007669"/>
    <property type="project" value="InterPro"/>
</dbReference>
<feature type="compositionally biased region" description="Basic residues" evidence="7">
    <location>
        <begin position="645"/>
        <end position="657"/>
    </location>
</feature>
<feature type="domain" description="PAS" evidence="8">
    <location>
        <begin position="330"/>
        <end position="385"/>
    </location>
</feature>
<keyword evidence="4" id="KW-0238">DNA-binding</keyword>
<dbReference type="Pfam" id="PF08447">
    <property type="entry name" value="PAS_3"/>
    <property type="match status" value="1"/>
</dbReference>
<keyword evidence="3" id="KW-0805">Transcription regulation</keyword>
<dbReference type="EMBL" id="GL451420">
    <property type="protein sequence ID" value="EFN79346.1"/>
    <property type="molecule type" value="Genomic_DNA"/>
</dbReference>
<dbReference type="PRINTS" id="PR00785">
    <property type="entry name" value="NCTRNSLOCATR"/>
</dbReference>
<keyword evidence="6" id="KW-0539">Nucleus</keyword>
<proteinExistence type="predicted"/>
<dbReference type="CDD" id="cd00130">
    <property type="entry name" value="PAS"/>
    <property type="match status" value="2"/>
</dbReference>
<dbReference type="Pfam" id="PF23171">
    <property type="entry name" value="bHLH_HIF1A"/>
    <property type="match status" value="1"/>
</dbReference>
<dbReference type="PROSITE" id="PS50888">
    <property type="entry name" value="BHLH"/>
    <property type="match status" value="1"/>
</dbReference>
<dbReference type="OrthoDB" id="6021714at2759"/>
<name>E2BY67_HARSA</name>
<keyword evidence="2" id="KW-0677">Repeat</keyword>
<evidence type="ECO:0000259" key="9">
    <source>
        <dbReference type="PROSITE" id="PS50888"/>
    </source>
</evidence>
<dbReference type="SUPFAM" id="SSF47459">
    <property type="entry name" value="HLH, helix-loop-helix DNA-binding domain"/>
    <property type="match status" value="1"/>
</dbReference>
<dbReference type="GO" id="GO:0000981">
    <property type="term" value="F:DNA-binding transcription factor activity, RNA polymerase II-specific"/>
    <property type="evidence" value="ECO:0007669"/>
    <property type="project" value="TreeGrafter"/>
</dbReference>
<dbReference type="GO" id="GO:0045165">
    <property type="term" value="P:cell fate commitment"/>
    <property type="evidence" value="ECO:0007669"/>
    <property type="project" value="UniProtKB-ARBA"/>
</dbReference>
<dbReference type="FunFam" id="4.10.280.10:FF:000007">
    <property type="entry name" value="single-minded homolog 1 isoform X1"/>
    <property type="match status" value="1"/>
</dbReference>
<dbReference type="STRING" id="610380.E2BY67"/>
<accession>E2BY67</accession>
<comment type="subcellular location">
    <subcellularLocation>
        <location evidence="1">Nucleus</location>
    </subcellularLocation>
</comment>
<keyword evidence="5" id="KW-0804">Transcription</keyword>
<dbReference type="Pfam" id="PF00989">
    <property type="entry name" value="PAS"/>
    <property type="match status" value="1"/>
</dbReference>
<sequence>MKGGIRSSWLVVCKTKVWQVYAPAKSVEVHRPFLIGGCSTTDLLNSLYLADNYYYQEHSQNEGDKNNNNKDFIKSASGPQEKEMKEKSKNAARSRRVKENQEFLELAKLLPLPAAITTQLDKASIIRLTTSYLKMRAVFPHGLGDEWGAAPPPNNPLESAIKELGSHLLQTLDGFIFVVAPDGKIMYISETASVHLGLSQVELTGNSIFEYIYPDDRNEMISMLNLPSNSPDHRFTYPPPNSRGEIELERAFLLRMKCILAKRNAGLVSEGYKVIHCSGYLKCVFDGPVEYEDSLTRNVGLIRTVGLLAVGHSLPTSSITEIKLHQNMFMFRASLDLKLIFLDARVAHLTGYDPPDLIEKTLYHYVHAADVVHLRQAHRLLLCKGQVTTRYYRFLTKNGGWVWMQSYVTIVHNSRSSRPHCIVSVNYVLTAAENAGLILNCEQKLPCSSPGNPPSAPLSTPAVGANDLDNHSPSPPSYRAGRTKEPPDTDYTDSSGYHNSDYIATGATNHNHYLSPSPYAPHSVDGAAHGEDAYYNPDMFYQFNDPANLQHQQEAQQHLLHHAPSLTTIQHGTQNNQHKRPHSQHLLHHATSLTTIEQQQQQHSPQSGQQKRPYSTSSSSCGSSDGLETHFASSVNLVPSSGYHPSHHHHHHHHHHHMSDTTLNEAGGVIMYPNCGFNNNDNYSVAAAAAATLQHHESYQTQPHNSNGNATVKHPQHPLEASSSAGYTSVIVDSQQYSPNTVQDLHTHQTTPVDDGTPPLHHQHHYETHHQFVR</sequence>
<evidence type="ECO:0000259" key="8">
    <source>
        <dbReference type="PROSITE" id="PS50112"/>
    </source>
</evidence>
<feature type="region of interest" description="Disordered" evidence="7">
    <location>
        <begin position="596"/>
        <end position="661"/>
    </location>
</feature>
<dbReference type="GO" id="GO:0005667">
    <property type="term" value="C:transcription regulator complex"/>
    <property type="evidence" value="ECO:0007669"/>
    <property type="project" value="InterPro"/>
</dbReference>
<dbReference type="PROSITE" id="PS50112">
    <property type="entry name" value="PAS"/>
    <property type="match status" value="2"/>
</dbReference>
<dbReference type="InterPro" id="IPR013655">
    <property type="entry name" value="PAS_fold_3"/>
</dbReference>
<dbReference type="GO" id="GO:0005634">
    <property type="term" value="C:nucleus"/>
    <property type="evidence" value="ECO:0007669"/>
    <property type="project" value="UniProtKB-SubCell"/>
</dbReference>
<feature type="region of interest" description="Disordered" evidence="7">
    <location>
        <begin position="449"/>
        <end position="498"/>
    </location>
</feature>
<dbReference type="SMART" id="SM00353">
    <property type="entry name" value="HLH"/>
    <property type="match status" value="1"/>
</dbReference>
<evidence type="ECO:0000256" key="2">
    <source>
        <dbReference type="ARBA" id="ARBA00022737"/>
    </source>
</evidence>
<evidence type="ECO:0000256" key="6">
    <source>
        <dbReference type="ARBA" id="ARBA00023242"/>
    </source>
</evidence>
<dbReference type="InterPro" id="IPR001067">
    <property type="entry name" value="Nuc_translocat"/>
</dbReference>
<dbReference type="SMART" id="SM00091">
    <property type="entry name" value="PAS"/>
    <property type="match status" value="2"/>
</dbReference>
<dbReference type="InterPro" id="IPR013767">
    <property type="entry name" value="PAS_fold"/>
</dbReference>
<dbReference type="OMA" id="NHNHYLS"/>
<evidence type="ECO:0000256" key="3">
    <source>
        <dbReference type="ARBA" id="ARBA00023015"/>
    </source>
</evidence>
<dbReference type="InParanoid" id="E2BY67"/>
<evidence type="ECO:0000256" key="5">
    <source>
        <dbReference type="ARBA" id="ARBA00023163"/>
    </source>
</evidence>
<evidence type="ECO:0000313" key="10">
    <source>
        <dbReference type="EMBL" id="EFN79346.1"/>
    </source>
</evidence>
<protein>
    <submittedName>
        <fullName evidence="10">Single-minded-like protein 1</fullName>
    </submittedName>
</protein>
<evidence type="ECO:0000256" key="1">
    <source>
        <dbReference type="ARBA" id="ARBA00004123"/>
    </source>
</evidence>
<dbReference type="PANTHER" id="PTHR23043">
    <property type="entry name" value="HYPOXIA-INDUCIBLE FACTOR 1 ALPHA"/>
    <property type="match status" value="1"/>
</dbReference>
<dbReference type="FunFam" id="3.30.450.20:FF:000026">
    <property type="entry name" value="single-minded homolog 1"/>
    <property type="match status" value="1"/>
</dbReference>
<dbReference type="InterPro" id="IPR001610">
    <property type="entry name" value="PAC"/>
</dbReference>
<dbReference type="GO" id="GO:0046983">
    <property type="term" value="F:protein dimerization activity"/>
    <property type="evidence" value="ECO:0007669"/>
    <property type="project" value="InterPro"/>
</dbReference>
<dbReference type="GO" id="GO:0045944">
    <property type="term" value="P:positive regulation of transcription by RNA polymerase II"/>
    <property type="evidence" value="ECO:0007669"/>
    <property type="project" value="UniProtKB-ARBA"/>
</dbReference>
<dbReference type="SMART" id="SM00086">
    <property type="entry name" value="PAC"/>
    <property type="match status" value="1"/>
</dbReference>
<dbReference type="SUPFAM" id="SSF55785">
    <property type="entry name" value="PYP-like sensor domain (PAS domain)"/>
    <property type="match status" value="2"/>
</dbReference>
<gene>
    <name evidence="10" type="ORF">EAI_09832</name>
</gene>
<feature type="compositionally biased region" description="Polar residues" evidence="7">
    <location>
        <begin position="699"/>
        <end position="710"/>
    </location>
</feature>
<dbReference type="InterPro" id="IPR036638">
    <property type="entry name" value="HLH_DNA-bd_sf"/>
</dbReference>
<reference evidence="10 11" key="1">
    <citation type="journal article" date="2010" name="Science">
        <title>Genomic comparison of the ants Camponotus floridanus and Harpegnathos saltator.</title>
        <authorList>
            <person name="Bonasio R."/>
            <person name="Zhang G."/>
            <person name="Ye C."/>
            <person name="Mutti N.S."/>
            <person name="Fang X."/>
            <person name="Qin N."/>
            <person name="Donahue G."/>
            <person name="Yang P."/>
            <person name="Li Q."/>
            <person name="Li C."/>
            <person name="Zhang P."/>
            <person name="Huang Z."/>
            <person name="Berger S.L."/>
            <person name="Reinberg D."/>
            <person name="Wang J."/>
            <person name="Liebig J."/>
        </authorList>
    </citation>
    <scope>NUCLEOTIDE SEQUENCE [LARGE SCALE GENOMIC DNA]</scope>
    <source>
        <strain evidence="10 11">R22 G/1</strain>
    </source>
</reference>
<dbReference type="GO" id="GO:0000977">
    <property type="term" value="F:RNA polymerase II transcription regulatory region sequence-specific DNA binding"/>
    <property type="evidence" value="ECO:0007669"/>
    <property type="project" value="TreeGrafter"/>
</dbReference>
<dbReference type="InterPro" id="IPR000014">
    <property type="entry name" value="PAS"/>
</dbReference>
<feature type="domain" description="BHLH" evidence="9">
    <location>
        <begin position="83"/>
        <end position="136"/>
    </location>
</feature>
<evidence type="ECO:0000256" key="4">
    <source>
        <dbReference type="ARBA" id="ARBA00023125"/>
    </source>
</evidence>
<evidence type="ECO:0000313" key="11">
    <source>
        <dbReference type="Proteomes" id="UP000008237"/>
    </source>
</evidence>
<feature type="compositionally biased region" description="Low complexity" evidence="7">
    <location>
        <begin position="598"/>
        <end position="624"/>
    </location>
</feature>
<organism evidence="11">
    <name type="scientific">Harpegnathos saltator</name>
    <name type="common">Jerdon's jumping ant</name>
    <dbReference type="NCBI Taxonomy" id="610380"/>
    <lineage>
        <taxon>Eukaryota</taxon>
        <taxon>Metazoa</taxon>
        <taxon>Ecdysozoa</taxon>
        <taxon>Arthropoda</taxon>
        <taxon>Hexapoda</taxon>
        <taxon>Insecta</taxon>
        <taxon>Pterygota</taxon>
        <taxon>Neoptera</taxon>
        <taxon>Endopterygota</taxon>
        <taxon>Hymenoptera</taxon>
        <taxon>Apocrita</taxon>
        <taxon>Aculeata</taxon>
        <taxon>Formicoidea</taxon>
        <taxon>Formicidae</taxon>
        <taxon>Ponerinae</taxon>
        <taxon>Ponerini</taxon>
        <taxon>Harpegnathos</taxon>
    </lineage>
</organism>
<dbReference type="Proteomes" id="UP000008237">
    <property type="component" value="Unassembled WGS sequence"/>
</dbReference>
<dbReference type="Gene3D" id="3.30.450.20">
    <property type="entry name" value="PAS domain"/>
    <property type="match status" value="2"/>
</dbReference>
<feature type="domain" description="PAS" evidence="8">
    <location>
        <begin position="161"/>
        <end position="225"/>
    </location>
</feature>
<feature type="region of interest" description="Disordered" evidence="7">
    <location>
        <begin position="59"/>
        <end position="96"/>
    </location>
</feature>